<organism evidence="1 2">
    <name type="scientific">Xanthomonas bonasiae</name>
    <dbReference type="NCBI Taxonomy" id="2810351"/>
    <lineage>
        <taxon>Bacteria</taxon>
        <taxon>Pseudomonadati</taxon>
        <taxon>Pseudomonadota</taxon>
        <taxon>Gammaproteobacteria</taxon>
        <taxon>Lysobacterales</taxon>
        <taxon>Lysobacteraceae</taxon>
        <taxon>Xanthomonas</taxon>
    </lineage>
</organism>
<protein>
    <submittedName>
        <fullName evidence="1">Uncharacterized protein</fullName>
    </submittedName>
</protein>
<evidence type="ECO:0000313" key="2">
    <source>
        <dbReference type="Proteomes" id="UP000695802"/>
    </source>
</evidence>
<evidence type="ECO:0000313" key="1">
    <source>
        <dbReference type="EMBL" id="MBN6103539.1"/>
    </source>
</evidence>
<dbReference type="Proteomes" id="UP000695802">
    <property type="component" value="Unassembled WGS sequence"/>
</dbReference>
<sequence length="132" mass="14906">MERSKIDPAWPNALRWFLAQDLTSFTPWHFITEASELAFASRAFAREDVSGGDVFTFARRQDRDDFAGLLVVDGRISDTVVYFHPVFADSPTPSPRTWNIVVASYEDVFAFVAGQVIPDMKEWALAEDATEL</sequence>
<name>A0ABS3B9F0_9XANT</name>
<gene>
    <name evidence="1" type="ORF">JR064_15325</name>
</gene>
<comment type="caution">
    <text evidence="1">The sequence shown here is derived from an EMBL/GenBank/DDBJ whole genome shotgun (WGS) entry which is preliminary data.</text>
</comment>
<proteinExistence type="predicted"/>
<reference evidence="1 2" key="1">
    <citation type="submission" date="2021-02" db="EMBL/GenBank/DDBJ databases">
        <title>Taxonomically Unique Crown Gall-Associated Xanthomonas Stains Have Deficiency in Virulence Repertories.</title>
        <authorList>
            <person name="Mafakheri H."/>
            <person name="Taghavi S.M."/>
            <person name="Dimkic I."/>
            <person name="Nemanja K."/>
            <person name="Osdaghi E."/>
        </authorList>
    </citation>
    <scope>NUCLEOTIDE SEQUENCE [LARGE SCALE GENOMIC DNA]</scope>
    <source>
        <strain evidence="1 2">FX4</strain>
    </source>
</reference>
<accession>A0ABS3B9F0</accession>
<dbReference type="RefSeq" id="WP_206230304.1">
    <property type="nucleotide sequence ID" value="NZ_JAFIWB010000019.1"/>
</dbReference>
<dbReference type="EMBL" id="JAFIWB010000019">
    <property type="protein sequence ID" value="MBN6103539.1"/>
    <property type="molecule type" value="Genomic_DNA"/>
</dbReference>
<keyword evidence="2" id="KW-1185">Reference proteome</keyword>